<gene>
    <name evidence="3" type="ORF">NCGR_LOCUS28812</name>
</gene>
<feature type="signal peptide" evidence="2">
    <location>
        <begin position="1"/>
        <end position="29"/>
    </location>
</feature>
<protein>
    <submittedName>
        <fullName evidence="3">Uncharacterized protein</fullName>
    </submittedName>
</protein>
<feature type="region of interest" description="Disordered" evidence="1">
    <location>
        <begin position="33"/>
        <end position="119"/>
    </location>
</feature>
<keyword evidence="4" id="KW-1185">Reference proteome</keyword>
<dbReference type="Proteomes" id="UP000604825">
    <property type="component" value="Unassembled WGS sequence"/>
</dbReference>
<evidence type="ECO:0000256" key="2">
    <source>
        <dbReference type="SAM" id="SignalP"/>
    </source>
</evidence>
<dbReference type="EMBL" id="CAJGYO010000007">
    <property type="protein sequence ID" value="CAD6243926.1"/>
    <property type="molecule type" value="Genomic_DNA"/>
</dbReference>
<evidence type="ECO:0000313" key="3">
    <source>
        <dbReference type="EMBL" id="CAD6243926.1"/>
    </source>
</evidence>
<dbReference type="OrthoDB" id="650942at2759"/>
<accession>A0A811PAJ8</accession>
<organism evidence="3 4">
    <name type="scientific">Miscanthus lutarioriparius</name>
    <dbReference type="NCBI Taxonomy" id="422564"/>
    <lineage>
        <taxon>Eukaryota</taxon>
        <taxon>Viridiplantae</taxon>
        <taxon>Streptophyta</taxon>
        <taxon>Embryophyta</taxon>
        <taxon>Tracheophyta</taxon>
        <taxon>Spermatophyta</taxon>
        <taxon>Magnoliopsida</taxon>
        <taxon>Liliopsida</taxon>
        <taxon>Poales</taxon>
        <taxon>Poaceae</taxon>
        <taxon>PACMAD clade</taxon>
        <taxon>Panicoideae</taxon>
        <taxon>Andropogonodae</taxon>
        <taxon>Andropogoneae</taxon>
        <taxon>Saccharinae</taxon>
        <taxon>Miscanthus</taxon>
    </lineage>
</organism>
<keyword evidence="2" id="KW-0732">Signal</keyword>
<comment type="caution">
    <text evidence="3">The sequence shown here is derived from an EMBL/GenBank/DDBJ whole genome shotgun (WGS) entry which is preliminary data.</text>
</comment>
<proteinExistence type="predicted"/>
<evidence type="ECO:0000256" key="1">
    <source>
        <dbReference type="SAM" id="MobiDB-lite"/>
    </source>
</evidence>
<evidence type="ECO:0000313" key="4">
    <source>
        <dbReference type="Proteomes" id="UP000604825"/>
    </source>
</evidence>
<reference evidence="3" key="1">
    <citation type="submission" date="2020-10" db="EMBL/GenBank/DDBJ databases">
        <authorList>
            <person name="Han B."/>
            <person name="Lu T."/>
            <person name="Zhao Q."/>
            <person name="Huang X."/>
            <person name="Zhao Y."/>
        </authorList>
    </citation>
    <scope>NUCLEOTIDE SEQUENCE</scope>
</reference>
<dbReference type="AlphaFoldDB" id="A0A811PAJ8"/>
<name>A0A811PAJ8_9POAL</name>
<feature type="chain" id="PRO_5032818891" evidence="2">
    <location>
        <begin position="30"/>
        <end position="119"/>
    </location>
</feature>
<sequence>MGCRRASSTVLMVIVAIFLLALDHSVAHARRVRSPSMSTGEHPSTEEVLQATRKHGVEHTKGSTETVHMEPGSTGEAGVVGRRAKQPSFGRGGNNSPASAEKVVVVARYGPRPHPKKHN</sequence>